<dbReference type="PANTHER" id="PTHR37829">
    <property type="entry name" value="PHAGE-LIKE ELEMENT PBSX PROTEIN XKDT"/>
    <property type="match status" value="1"/>
</dbReference>
<name>A0A202B297_CHRVL</name>
<feature type="domain" description="Baseplate J-like central" evidence="3">
    <location>
        <begin position="198"/>
        <end position="295"/>
    </location>
</feature>
<dbReference type="EMBL" id="NHOO01000032">
    <property type="protein sequence ID" value="OVE45579.1"/>
    <property type="molecule type" value="Genomic_DNA"/>
</dbReference>
<keyword evidence="6" id="KW-1185">Reference proteome</keyword>
<proteinExistence type="inferred from homology"/>
<dbReference type="Pfam" id="PF26079">
    <property type="entry name" value="Baseplate_J_C"/>
    <property type="match status" value="1"/>
</dbReference>
<evidence type="ECO:0000256" key="1">
    <source>
        <dbReference type="ARBA" id="ARBA00038087"/>
    </source>
</evidence>
<dbReference type="Pfam" id="PF26078">
    <property type="entry name" value="Baseplate_J_M"/>
    <property type="match status" value="1"/>
</dbReference>
<evidence type="ECO:0000259" key="2">
    <source>
        <dbReference type="Pfam" id="PF04865"/>
    </source>
</evidence>
<feature type="domain" description="Baseplate J-like C-terminal" evidence="4">
    <location>
        <begin position="311"/>
        <end position="377"/>
    </location>
</feature>
<dbReference type="RefSeq" id="WP_087698889.1">
    <property type="nucleotide sequence ID" value="NZ_NHOO01000032.1"/>
</dbReference>
<dbReference type="InterPro" id="IPR006949">
    <property type="entry name" value="Barrel_Baseplate_J-like"/>
</dbReference>
<reference evidence="5 6" key="1">
    <citation type="submission" date="2017-05" db="EMBL/GenBank/DDBJ databases">
        <title>Chromobacterium violaceum GHPS1 isolated from Hydrocarbon polluted soil in French Guiana display an awesome secondary metabolite arsenal and a battery of drug and heavy-metal-resistance and detoxification of xenobiotics proteins.</title>
        <authorList>
            <person name="Belbahri L."/>
        </authorList>
    </citation>
    <scope>NUCLEOTIDE SEQUENCE [LARGE SCALE GENOMIC DNA]</scope>
    <source>
        <strain evidence="5 6">GHPS1</strain>
    </source>
</reference>
<evidence type="ECO:0000313" key="6">
    <source>
        <dbReference type="Proteomes" id="UP000196342"/>
    </source>
</evidence>
<sequence>MPYATPTLTALRQQIAQDIAANVPGGDGMLRFSNLGVMAAAQAAMAFGHYDYISFVSRQATPYTATGEFLQGWGALKGVFIKPATAASGTATFPGQINQPLPAGTLISRGDGQQYTVTTTGTVGSGGTVTVPITAVADPAGLVGAIGNAPAGTLLSLAQSVPGIQAAGAAATALTGGADLEGDESYRVRVLSAYQSTPQGGAQNDYVTWAKTVPGVTRAWCAPNGFGVGTVVVYVMLDGAESANGGFPVGSNGVSQYDQGPGGAPRGVVATGDQLIVANAIAPLQPVTALVYVVAPIPNQVPFTIKGVPVAAQPAVALAISGVFFQYGQPGGSIPLQLIWSAIATVSGVSDFIVVSPSGSDITSPTGYLPVLGAITWQ</sequence>
<dbReference type="InterPro" id="IPR058530">
    <property type="entry name" value="Baseplate_J-like_C"/>
</dbReference>
<organism evidence="5 6">
    <name type="scientific">Chromobacterium violaceum</name>
    <dbReference type="NCBI Taxonomy" id="536"/>
    <lineage>
        <taxon>Bacteria</taxon>
        <taxon>Pseudomonadati</taxon>
        <taxon>Pseudomonadota</taxon>
        <taxon>Betaproteobacteria</taxon>
        <taxon>Neisseriales</taxon>
        <taxon>Chromobacteriaceae</taxon>
        <taxon>Chromobacterium</taxon>
    </lineage>
</organism>
<comment type="caution">
    <text evidence="5">The sequence shown here is derived from an EMBL/GenBank/DDBJ whole genome shotgun (WGS) entry which is preliminary data.</text>
</comment>
<evidence type="ECO:0000259" key="3">
    <source>
        <dbReference type="Pfam" id="PF26078"/>
    </source>
</evidence>
<dbReference type="InterPro" id="IPR052399">
    <property type="entry name" value="Phage_Baseplate_Assmbl_Protein"/>
</dbReference>
<comment type="similarity">
    <text evidence="1">Belongs to the Mu gp47/PBSX XkdT family.</text>
</comment>
<evidence type="ECO:0000313" key="5">
    <source>
        <dbReference type="EMBL" id="OVE45579.1"/>
    </source>
</evidence>
<protein>
    <submittedName>
        <fullName evidence="5">Phage baseplate protein</fullName>
    </submittedName>
</protein>
<dbReference type="Proteomes" id="UP000196342">
    <property type="component" value="Unassembled WGS sequence"/>
</dbReference>
<accession>A0A202B297</accession>
<feature type="domain" description="Baseplate protein J-like barrel" evidence="2">
    <location>
        <begin position="90"/>
        <end position="177"/>
    </location>
</feature>
<gene>
    <name evidence="5" type="ORF">CBW21_22330</name>
</gene>
<evidence type="ECO:0000259" key="4">
    <source>
        <dbReference type="Pfam" id="PF26079"/>
    </source>
</evidence>
<dbReference type="AlphaFoldDB" id="A0A202B297"/>
<dbReference type="PANTHER" id="PTHR37829:SF3">
    <property type="entry name" value="PROTEIN JAYE-RELATED"/>
    <property type="match status" value="1"/>
</dbReference>
<dbReference type="InterPro" id="IPR058531">
    <property type="entry name" value="Baseplate_J_M"/>
</dbReference>
<dbReference type="Pfam" id="PF04865">
    <property type="entry name" value="Baseplate_J"/>
    <property type="match status" value="1"/>
</dbReference>